<evidence type="ECO:0000259" key="12">
    <source>
        <dbReference type="Pfam" id="PF06750"/>
    </source>
</evidence>
<evidence type="ECO:0000256" key="4">
    <source>
        <dbReference type="ARBA" id="ARBA00022519"/>
    </source>
</evidence>
<dbReference type="GO" id="GO:0005886">
    <property type="term" value="C:plasma membrane"/>
    <property type="evidence" value="ECO:0007669"/>
    <property type="project" value="UniProtKB-SubCell"/>
</dbReference>
<evidence type="ECO:0000256" key="7">
    <source>
        <dbReference type="ARBA" id="ARBA00023136"/>
    </source>
</evidence>
<dbReference type="EMBL" id="VCDI01000005">
    <property type="protein sequence ID" value="TLU71658.1"/>
    <property type="molecule type" value="Genomic_DNA"/>
</dbReference>
<evidence type="ECO:0000256" key="3">
    <source>
        <dbReference type="ARBA" id="ARBA00022475"/>
    </source>
</evidence>
<feature type="transmembrane region" description="Helical" evidence="10">
    <location>
        <begin position="237"/>
        <end position="253"/>
    </location>
</feature>
<reference evidence="13 14" key="1">
    <citation type="submission" date="2019-05" db="EMBL/GenBank/DDBJ databases">
        <authorList>
            <person name="Pankratov T."/>
            <person name="Grouzdev D."/>
        </authorList>
    </citation>
    <scope>NUCLEOTIDE SEQUENCE [LARGE SCALE GENOMIC DNA]</scope>
    <source>
        <strain evidence="13 14">KEBCLARHB70R</strain>
    </source>
</reference>
<dbReference type="PRINTS" id="PR00864">
    <property type="entry name" value="PREPILNPTASE"/>
</dbReference>
<protein>
    <recommendedName>
        <fullName evidence="9">Prepilin leader peptidase/N-methyltransferase</fullName>
        <ecNumber evidence="9">2.1.1.-</ecNumber>
        <ecNumber evidence="9">3.4.23.43</ecNumber>
    </recommendedName>
</protein>
<comment type="subcellular location">
    <subcellularLocation>
        <location evidence="1">Cell inner membrane</location>
        <topology evidence="1">Multi-pass membrane protein</topology>
    </subcellularLocation>
    <subcellularLocation>
        <location evidence="9">Cell membrane</location>
        <topology evidence="9">Multi-pass membrane protein</topology>
    </subcellularLocation>
</comment>
<evidence type="ECO:0000256" key="6">
    <source>
        <dbReference type="ARBA" id="ARBA00022989"/>
    </source>
</evidence>
<dbReference type="GO" id="GO:0008168">
    <property type="term" value="F:methyltransferase activity"/>
    <property type="evidence" value="ECO:0007669"/>
    <property type="project" value="UniProtKB-KW"/>
</dbReference>
<keyword evidence="9" id="KW-0511">Multifunctional enzyme</keyword>
<evidence type="ECO:0000256" key="8">
    <source>
        <dbReference type="RuleBase" id="RU003793"/>
    </source>
</evidence>
<dbReference type="EC" id="2.1.1.-" evidence="9"/>
<dbReference type="InterPro" id="IPR010627">
    <property type="entry name" value="Prepilin_pept_A24_N"/>
</dbReference>
<feature type="transmembrane region" description="Helical" evidence="10">
    <location>
        <begin position="155"/>
        <end position="174"/>
    </location>
</feature>
<dbReference type="Proteomes" id="UP000305654">
    <property type="component" value="Unassembled WGS sequence"/>
</dbReference>
<dbReference type="Pfam" id="PF06750">
    <property type="entry name" value="A24_N_bact"/>
    <property type="match status" value="1"/>
</dbReference>
<dbReference type="PANTHER" id="PTHR30487:SF0">
    <property type="entry name" value="PREPILIN LEADER PEPTIDASE_N-METHYLTRANSFERASE-RELATED"/>
    <property type="match status" value="1"/>
</dbReference>
<feature type="domain" description="Prepilin type IV endopeptidase peptidase" evidence="11">
    <location>
        <begin position="112"/>
        <end position="218"/>
    </location>
</feature>
<dbReference type="InterPro" id="IPR050882">
    <property type="entry name" value="Prepilin_peptidase/N-MTase"/>
</dbReference>
<keyword evidence="3" id="KW-1003">Cell membrane</keyword>
<keyword evidence="9" id="KW-0489">Methyltransferase</keyword>
<keyword evidence="4" id="KW-0997">Cell inner membrane</keyword>
<keyword evidence="7 10" id="KW-0472">Membrane</keyword>
<dbReference type="OrthoDB" id="9789291at2"/>
<keyword evidence="14" id="KW-1185">Reference proteome</keyword>
<evidence type="ECO:0000313" key="13">
    <source>
        <dbReference type="EMBL" id="TLU71658.1"/>
    </source>
</evidence>
<dbReference type="InterPro" id="IPR014032">
    <property type="entry name" value="Peptidase_A24A_bac"/>
</dbReference>
<comment type="function">
    <text evidence="9">Plays an essential role in type IV pili and type II pseudopili formation by proteolytically removing the leader sequence from substrate proteins and subsequently monomethylating the alpha-amino group of the newly exposed N-terminal phenylalanine.</text>
</comment>
<gene>
    <name evidence="13" type="ORF">FE263_14385</name>
</gene>
<dbReference type="Gene3D" id="1.20.120.1220">
    <property type="match status" value="1"/>
</dbReference>
<evidence type="ECO:0000256" key="1">
    <source>
        <dbReference type="ARBA" id="ARBA00004429"/>
    </source>
</evidence>
<feature type="transmembrane region" description="Helical" evidence="10">
    <location>
        <begin position="194"/>
        <end position="217"/>
    </location>
</feature>
<comment type="catalytic activity">
    <reaction evidence="9">
        <text>Typically cleaves a -Gly-|-Phe- bond to release an N-terminal, basic peptide of 5-8 residues from type IV prepilin, and then N-methylates the new N-terminal amino group, the methyl donor being S-adenosyl-L-methionine.</text>
        <dbReference type="EC" id="3.4.23.43"/>
    </reaction>
</comment>
<organism evidence="13 14">
    <name type="scientific">Lichenicoccus roseus</name>
    <dbReference type="NCBI Taxonomy" id="2683649"/>
    <lineage>
        <taxon>Bacteria</taxon>
        <taxon>Pseudomonadati</taxon>
        <taxon>Pseudomonadota</taxon>
        <taxon>Alphaproteobacteria</taxon>
        <taxon>Acetobacterales</taxon>
        <taxon>Acetobacteraceae</taxon>
        <taxon>Lichenicoccus</taxon>
    </lineage>
</organism>
<evidence type="ECO:0000256" key="2">
    <source>
        <dbReference type="ARBA" id="ARBA00005801"/>
    </source>
</evidence>
<keyword evidence="5 9" id="KW-0812">Transmembrane</keyword>
<dbReference type="GO" id="GO:0004190">
    <property type="term" value="F:aspartic-type endopeptidase activity"/>
    <property type="evidence" value="ECO:0007669"/>
    <property type="project" value="UniProtKB-EC"/>
</dbReference>
<dbReference type="Pfam" id="PF01478">
    <property type="entry name" value="Peptidase_A24"/>
    <property type="match status" value="1"/>
</dbReference>
<evidence type="ECO:0000256" key="5">
    <source>
        <dbReference type="ARBA" id="ARBA00022692"/>
    </source>
</evidence>
<dbReference type="RefSeq" id="WP_138326728.1">
    <property type="nucleotide sequence ID" value="NZ_VCDI01000005.1"/>
</dbReference>
<dbReference type="GO" id="GO:0032259">
    <property type="term" value="P:methylation"/>
    <property type="evidence" value="ECO:0007669"/>
    <property type="project" value="UniProtKB-KW"/>
</dbReference>
<keyword evidence="9" id="KW-0378">Hydrolase</keyword>
<keyword evidence="6 10" id="KW-1133">Transmembrane helix</keyword>
<proteinExistence type="inferred from homology"/>
<name>A0A5R9JBK7_9PROT</name>
<evidence type="ECO:0000259" key="11">
    <source>
        <dbReference type="Pfam" id="PF01478"/>
    </source>
</evidence>
<feature type="domain" description="Prepilin peptidase A24 N-terminal" evidence="12">
    <location>
        <begin position="18"/>
        <end position="95"/>
    </location>
</feature>
<accession>A0A5R9JBK7</accession>
<dbReference type="GO" id="GO:0006465">
    <property type="term" value="P:signal peptide processing"/>
    <property type="evidence" value="ECO:0007669"/>
    <property type="project" value="TreeGrafter"/>
</dbReference>
<dbReference type="AlphaFoldDB" id="A0A5R9JBK7"/>
<keyword evidence="9" id="KW-0808">Transferase</keyword>
<dbReference type="PANTHER" id="PTHR30487">
    <property type="entry name" value="TYPE 4 PREPILIN-LIKE PROTEINS LEADER PEPTIDE-PROCESSING ENZYME"/>
    <property type="match status" value="1"/>
</dbReference>
<comment type="caution">
    <text evidence="13">The sequence shown here is derived from an EMBL/GenBank/DDBJ whole genome shotgun (WGS) entry which is preliminary data.</text>
</comment>
<dbReference type="InterPro" id="IPR000045">
    <property type="entry name" value="Prepilin_IV_endopep_pep"/>
</dbReference>
<feature type="transmembrane region" description="Helical" evidence="10">
    <location>
        <begin position="129"/>
        <end position="149"/>
    </location>
</feature>
<dbReference type="EC" id="3.4.23.43" evidence="9"/>
<evidence type="ECO:0000256" key="10">
    <source>
        <dbReference type="SAM" id="Phobius"/>
    </source>
</evidence>
<keyword evidence="9" id="KW-0645">Protease</keyword>
<sequence length="254" mass="26505">MPRILALLSESFLALLVSPAIGSFLGVLVRRLPSGRPVALARSGCEHCGRVLGAAELLPLVSYAWQRGRCVGCGAPIGWFHPAIELAALAVAVVMVPAAGGDGLTLWAGCGLGWTCLTLALIDLQHQRLPDILTLPLLLAGLGVCALGTPDRLASNALAACLGWLGFRAIALLYRRLRGIEGLGQGDAKLLAAAGAWVGLAMLPLVMGGGAFLTLLWVLGEAAWRRRMPPPQRRLPFGPGLAAACFAVWLLTAT</sequence>
<evidence type="ECO:0000313" key="14">
    <source>
        <dbReference type="Proteomes" id="UP000305654"/>
    </source>
</evidence>
<evidence type="ECO:0000256" key="9">
    <source>
        <dbReference type="RuleBase" id="RU003794"/>
    </source>
</evidence>
<feature type="transmembrane region" description="Helical" evidence="10">
    <location>
        <begin position="104"/>
        <end position="122"/>
    </location>
</feature>
<comment type="similarity">
    <text evidence="2 8">Belongs to the peptidase A24 family.</text>
</comment>